<name>U5D6V6_AMBTC</name>
<dbReference type="InterPro" id="IPR050796">
    <property type="entry name" value="SCF_F-box_component"/>
</dbReference>
<reference evidence="2" key="1">
    <citation type="journal article" date="2013" name="Science">
        <title>The Amborella genome and the evolution of flowering plants.</title>
        <authorList>
            <consortium name="Amborella Genome Project"/>
        </authorList>
    </citation>
    <scope>NUCLEOTIDE SEQUENCE [LARGE SCALE GENOMIC DNA]</scope>
</reference>
<protein>
    <recommendedName>
        <fullName evidence="3">F-box associated domain-containing protein</fullName>
    </recommendedName>
</protein>
<dbReference type="Gramene" id="ERN17142">
    <property type="protein sequence ID" value="ERN17142"/>
    <property type="gene ID" value="AMTR_s00044p00127630"/>
</dbReference>
<dbReference type="SUPFAM" id="SSF117281">
    <property type="entry name" value="Kelch motif"/>
    <property type="match status" value="1"/>
</dbReference>
<gene>
    <name evidence="1" type="ORF">AMTR_s00044p00127630</name>
</gene>
<dbReference type="InterPro" id="IPR015915">
    <property type="entry name" value="Kelch-typ_b-propeller"/>
</dbReference>
<keyword evidence="2" id="KW-1185">Reference proteome</keyword>
<proteinExistence type="predicted"/>
<evidence type="ECO:0000313" key="1">
    <source>
        <dbReference type="EMBL" id="ERN17142.1"/>
    </source>
</evidence>
<dbReference type="AlphaFoldDB" id="U5D6V6"/>
<dbReference type="Proteomes" id="UP000017836">
    <property type="component" value="Unassembled WGS sequence"/>
</dbReference>
<sequence>MVFYVALIWYTTVSIFANLVKRSKYPSLTKIEYRIFDSSLGAWRNPKNPPPSSIDWAAVSVDRMLYLYSKYSILAFDMETEKWEIIERPIPASAVRYSAAAIITLEWDGVLSVAHIHWGTADSWVLTQDMRWVKAHNLQQRIRKARNNIEYSPHLLVADLLILSYSDETFICDKYGELSRLFKTCRHQLFL</sequence>
<evidence type="ECO:0000313" key="2">
    <source>
        <dbReference type="Proteomes" id="UP000017836"/>
    </source>
</evidence>
<dbReference type="HOGENOM" id="CLU_1423314_0_0_1"/>
<dbReference type="PANTHER" id="PTHR31672:SF13">
    <property type="entry name" value="F-BOX PROTEIN CPR30-LIKE"/>
    <property type="match status" value="1"/>
</dbReference>
<organism evidence="1 2">
    <name type="scientific">Amborella trichopoda</name>
    <dbReference type="NCBI Taxonomy" id="13333"/>
    <lineage>
        <taxon>Eukaryota</taxon>
        <taxon>Viridiplantae</taxon>
        <taxon>Streptophyta</taxon>
        <taxon>Embryophyta</taxon>
        <taxon>Tracheophyta</taxon>
        <taxon>Spermatophyta</taxon>
        <taxon>Magnoliopsida</taxon>
        <taxon>Amborellales</taxon>
        <taxon>Amborellaceae</taxon>
        <taxon>Amborella</taxon>
    </lineage>
</organism>
<dbReference type="EMBL" id="KI392384">
    <property type="protein sequence ID" value="ERN17142.1"/>
    <property type="molecule type" value="Genomic_DNA"/>
</dbReference>
<dbReference type="PANTHER" id="PTHR31672">
    <property type="entry name" value="BNACNNG10540D PROTEIN"/>
    <property type="match status" value="1"/>
</dbReference>
<accession>U5D6V6</accession>
<evidence type="ECO:0008006" key="3">
    <source>
        <dbReference type="Google" id="ProtNLM"/>
    </source>
</evidence>